<reference evidence="2" key="1">
    <citation type="submission" date="2016-10" db="EMBL/GenBank/DDBJ databases">
        <authorList>
            <person name="Varghese N."/>
            <person name="Submissions S."/>
        </authorList>
    </citation>
    <scope>NUCLEOTIDE SEQUENCE [LARGE SCALE GENOMIC DNA]</scope>
    <source>
        <strain evidence="2">DSM 17933</strain>
    </source>
</reference>
<organism evidence="1 2">
    <name type="scientific">Pedobacter terrae</name>
    <dbReference type="NCBI Taxonomy" id="405671"/>
    <lineage>
        <taxon>Bacteria</taxon>
        <taxon>Pseudomonadati</taxon>
        <taxon>Bacteroidota</taxon>
        <taxon>Sphingobacteriia</taxon>
        <taxon>Sphingobacteriales</taxon>
        <taxon>Sphingobacteriaceae</taxon>
        <taxon>Pedobacter</taxon>
    </lineage>
</organism>
<dbReference type="RefSeq" id="WP_090499265.1">
    <property type="nucleotide sequence ID" value="NZ_FNCH01000006.1"/>
</dbReference>
<evidence type="ECO:0008006" key="3">
    <source>
        <dbReference type="Google" id="ProtNLM"/>
    </source>
</evidence>
<evidence type="ECO:0000313" key="2">
    <source>
        <dbReference type="Proteomes" id="UP000199643"/>
    </source>
</evidence>
<evidence type="ECO:0000313" key="1">
    <source>
        <dbReference type="EMBL" id="SDG42046.1"/>
    </source>
</evidence>
<protein>
    <recommendedName>
        <fullName evidence="3">Rhamnosyltransferase</fullName>
    </recommendedName>
</protein>
<dbReference type="AlphaFoldDB" id="A0A1G7U3A2"/>
<dbReference type="OrthoDB" id="7278101at2"/>
<proteinExistence type="predicted"/>
<gene>
    <name evidence="1" type="ORF">SAMN05421827_106158</name>
</gene>
<sequence>MVNLKNSIRKLLNYVYWKASNFLIRKSLFSEIKASVSPGVDKKIISFSLYGHDRRYFDNLALCIEGYNEIFPDWTVRIYVASDLPARVINTLKGYHCEVITMERSGIDFRYMYWRFLPLDDENVSHVIIRDIDSLASLREKKMVDLWIESDKNLHIIRDHELHCFKIMGGIWGMKRHKPNYGIKNKMLRYNMQNRYGSDLYFLEIIYEEHLDDMLVNDVLHRYKNEQPIILPSDEGFYIGQINV</sequence>
<dbReference type="STRING" id="405671.SAMN05421827_106158"/>
<dbReference type="EMBL" id="FNCH01000006">
    <property type="protein sequence ID" value="SDG42046.1"/>
    <property type="molecule type" value="Genomic_DNA"/>
</dbReference>
<dbReference type="Proteomes" id="UP000199643">
    <property type="component" value="Unassembled WGS sequence"/>
</dbReference>
<name>A0A1G7U3A2_9SPHI</name>
<accession>A0A1G7U3A2</accession>
<keyword evidence="2" id="KW-1185">Reference proteome</keyword>